<dbReference type="InterPro" id="IPR015943">
    <property type="entry name" value="WD40/YVTN_repeat-like_dom_sf"/>
</dbReference>
<evidence type="ECO:0008006" key="5">
    <source>
        <dbReference type="Google" id="ProtNLM"/>
    </source>
</evidence>
<dbReference type="SUPFAM" id="SSF50978">
    <property type="entry name" value="WD40 repeat-like"/>
    <property type="match status" value="1"/>
</dbReference>
<dbReference type="GO" id="GO:0005737">
    <property type="term" value="C:cytoplasm"/>
    <property type="evidence" value="ECO:0007669"/>
    <property type="project" value="TreeGrafter"/>
</dbReference>
<dbReference type="GO" id="GO:0010506">
    <property type="term" value="P:regulation of autophagy"/>
    <property type="evidence" value="ECO:0007669"/>
    <property type="project" value="TreeGrafter"/>
</dbReference>
<dbReference type="SUPFAM" id="SSF48371">
    <property type="entry name" value="ARM repeat"/>
    <property type="match status" value="1"/>
</dbReference>
<dbReference type="AlphaFoldDB" id="A0AB34JWN5"/>
<organism evidence="3 4">
    <name type="scientific">Prymnesium parvum</name>
    <name type="common">Toxic golden alga</name>
    <dbReference type="NCBI Taxonomy" id="97485"/>
    <lineage>
        <taxon>Eukaryota</taxon>
        <taxon>Haptista</taxon>
        <taxon>Haptophyta</taxon>
        <taxon>Prymnesiophyceae</taxon>
        <taxon>Prymnesiales</taxon>
        <taxon>Prymnesiaceae</taxon>
        <taxon>Prymnesium</taxon>
    </lineage>
</organism>
<sequence length="1046" mass="114034">MAADQEPVPAFYRLRHLKPTKGLPEPPADWRIKSSRIFGGVLTICLNAEVEPPDCPCPRALQTSIGRQLCGVDPLALSQLDARKIPGTFGDRRSPLGELYWVLTAISDAIAWDLLPTPVFRRLFRQDVHLSAIMRNFVLASRVMWHLQCTVVSEPALPPMYSHQLWDAWDYTVDICLAKIQQPEVPYSFTPFFAEQLTAFEVLIDSFAEHVSQGHASAPRPRVQLLPVLLQALLSQSHRLRALELLRRFLTLGNWAVQQALQVGIFQYIAKLLHSSVVELRPLLLHIWAAILLSDRSCQVECLKGNGHVYFMHILLHGARVAPASCPRTNGSSSSTSGPPTSSKSANPAGPAPSQSGGLDSKSTIPDMSEKELAVEKCCAFFVLGALCDGHEAAQDLCTELGLMQPCVDNLSNSEPQIRCWAALTFSRLVSSSSICYNALQQTGAEEALRNALNDVDAEVRAAAVCAIGALAGTRVDESSTSIIHQLSLFEELLPAADDGSPVVRLQVLCAIRLAISLHLQLFCSRPTPRAAALPSVHHEAVDDPSHDEDRELSAICDRLLGKIAELAQDPYTPLRGLAAALYTWHRRVASNLSQEGAAKPTGALSQVGARGMMFSSSDPRLAVNRAARLAASRRSMSTSMMVARSPAAEDVLSPPDFGSSFFDECAHRLLRPSDFAIPRSPKPSDLYLFHGGVKVPKAARFDDEQPISGSVLLHNDTLNTRAIALHGWKPLLVAAHGVNNTAGFVSCWDYSNAKRTNTFAPESQVSSVELIDNDNFSPRLLLGHVGGAITVWMNFEHNGQQKMVTAWNMGAANAPLIAHWMPQRASVLSASVGHGLDLVRVWDVHDERCVSQVAPSPTDISQPDVRGAVEVSSICADHRGQLIGIGRRDGFACVADLRLPLETRIVAEYHTHKGAVSSVVFQSMMSGEPILASCAAGGTVQLCDMRKAGQSYMLYRSHNIVTIATHSAQPILAVGSRKQNIKLYNLPARRRITVKAHTDFWGSRIGSVTCLRFHPSKSLLAIGASNDHLSVFSYDSETWSDRVDM</sequence>
<feature type="region of interest" description="Disordered" evidence="2">
    <location>
        <begin position="327"/>
        <end position="365"/>
    </location>
</feature>
<evidence type="ECO:0000313" key="4">
    <source>
        <dbReference type="Proteomes" id="UP001515480"/>
    </source>
</evidence>
<gene>
    <name evidence="3" type="ORF">AB1Y20_019958</name>
</gene>
<dbReference type="InterPro" id="IPR016024">
    <property type="entry name" value="ARM-type_fold"/>
</dbReference>
<dbReference type="GO" id="GO:0071230">
    <property type="term" value="P:cellular response to amino acid stimulus"/>
    <property type="evidence" value="ECO:0007669"/>
    <property type="project" value="TreeGrafter"/>
</dbReference>
<dbReference type="InterPro" id="IPR004083">
    <property type="entry name" value="Raptor"/>
</dbReference>
<feature type="compositionally biased region" description="Polar residues" evidence="2">
    <location>
        <begin position="353"/>
        <end position="365"/>
    </location>
</feature>
<dbReference type="Proteomes" id="UP001515480">
    <property type="component" value="Unassembled WGS sequence"/>
</dbReference>
<accession>A0AB34JWN5</accession>
<dbReference type="EMBL" id="JBGBPQ010000004">
    <property type="protein sequence ID" value="KAL1525085.1"/>
    <property type="molecule type" value="Genomic_DNA"/>
</dbReference>
<evidence type="ECO:0000313" key="3">
    <source>
        <dbReference type="EMBL" id="KAL1525085.1"/>
    </source>
</evidence>
<dbReference type="InterPro" id="IPR001680">
    <property type="entry name" value="WD40_rpt"/>
</dbReference>
<evidence type="ECO:0000256" key="2">
    <source>
        <dbReference type="SAM" id="MobiDB-lite"/>
    </source>
</evidence>
<proteinExistence type="inferred from homology"/>
<evidence type="ECO:0000256" key="1">
    <source>
        <dbReference type="ARBA" id="ARBA00009257"/>
    </source>
</evidence>
<dbReference type="PANTHER" id="PTHR12848:SF16">
    <property type="entry name" value="REGULATORY-ASSOCIATED PROTEIN OF MTOR"/>
    <property type="match status" value="1"/>
</dbReference>
<dbReference type="Gene3D" id="2.130.10.10">
    <property type="entry name" value="YVTN repeat-like/Quinoprotein amine dehydrogenase"/>
    <property type="match status" value="2"/>
</dbReference>
<dbReference type="GO" id="GO:0030307">
    <property type="term" value="P:positive regulation of cell growth"/>
    <property type="evidence" value="ECO:0007669"/>
    <property type="project" value="TreeGrafter"/>
</dbReference>
<feature type="compositionally biased region" description="Low complexity" evidence="2">
    <location>
        <begin position="331"/>
        <end position="343"/>
    </location>
</feature>
<dbReference type="GO" id="GO:0030674">
    <property type="term" value="F:protein-macromolecule adaptor activity"/>
    <property type="evidence" value="ECO:0007669"/>
    <property type="project" value="TreeGrafter"/>
</dbReference>
<dbReference type="GO" id="GO:0031931">
    <property type="term" value="C:TORC1 complex"/>
    <property type="evidence" value="ECO:0007669"/>
    <property type="project" value="InterPro"/>
</dbReference>
<dbReference type="SMART" id="SM00320">
    <property type="entry name" value="WD40"/>
    <property type="match status" value="4"/>
</dbReference>
<protein>
    <recommendedName>
        <fullName evidence="5">Non-specific serine/threonine protein kinase</fullName>
    </recommendedName>
</protein>
<name>A0AB34JWN5_PRYPA</name>
<comment type="caution">
    <text evidence="3">The sequence shown here is derived from an EMBL/GenBank/DDBJ whole genome shotgun (WGS) entry which is preliminary data.</text>
</comment>
<comment type="similarity">
    <text evidence="1">Belongs to the WD repeat RAPTOR family.</text>
</comment>
<dbReference type="PANTHER" id="PTHR12848">
    <property type="entry name" value="REGULATORY-ASSOCIATED PROTEIN OF MTOR"/>
    <property type="match status" value="1"/>
</dbReference>
<dbReference type="GO" id="GO:0009267">
    <property type="term" value="P:cellular response to starvation"/>
    <property type="evidence" value="ECO:0007669"/>
    <property type="project" value="TreeGrafter"/>
</dbReference>
<dbReference type="Gene3D" id="1.25.10.10">
    <property type="entry name" value="Leucine-rich Repeat Variant"/>
    <property type="match status" value="1"/>
</dbReference>
<reference evidence="3 4" key="1">
    <citation type="journal article" date="2024" name="Science">
        <title>Giant polyketide synthase enzymes in the biosynthesis of giant marine polyether toxins.</title>
        <authorList>
            <person name="Fallon T.R."/>
            <person name="Shende V.V."/>
            <person name="Wierzbicki I.H."/>
            <person name="Pendleton A.L."/>
            <person name="Watervoot N.F."/>
            <person name="Auber R.P."/>
            <person name="Gonzalez D.J."/>
            <person name="Wisecaver J.H."/>
            <person name="Moore B.S."/>
        </authorList>
    </citation>
    <scope>NUCLEOTIDE SEQUENCE [LARGE SCALE GENOMIC DNA]</scope>
    <source>
        <strain evidence="3 4">12B1</strain>
    </source>
</reference>
<dbReference type="GO" id="GO:0031929">
    <property type="term" value="P:TOR signaling"/>
    <property type="evidence" value="ECO:0007669"/>
    <property type="project" value="InterPro"/>
</dbReference>
<dbReference type="InterPro" id="IPR036322">
    <property type="entry name" value="WD40_repeat_dom_sf"/>
</dbReference>
<keyword evidence="4" id="KW-1185">Reference proteome</keyword>
<dbReference type="InterPro" id="IPR011989">
    <property type="entry name" value="ARM-like"/>
</dbReference>